<proteinExistence type="predicted"/>
<comment type="caution">
    <text evidence="4">The sequence shown here is derived from an EMBL/GenBank/DDBJ whole genome shotgun (WGS) entry which is preliminary data.</text>
</comment>
<evidence type="ECO:0000256" key="3">
    <source>
        <dbReference type="SAM" id="SignalP"/>
    </source>
</evidence>
<feature type="signal peptide" evidence="3">
    <location>
        <begin position="1"/>
        <end position="39"/>
    </location>
</feature>
<dbReference type="Proteomes" id="UP001430755">
    <property type="component" value="Unassembled WGS sequence"/>
</dbReference>
<protein>
    <submittedName>
        <fullName evidence="4">DUF11 domain-containing protein</fullName>
    </submittedName>
</protein>
<gene>
    <name evidence="4" type="ORF">LPT13_06185</name>
</gene>
<feature type="compositionally biased region" description="Pro residues" evidence="1">
    <location>
        <begin position="1248"/>
        <end position="1264"/>
    </location>
</feature>
<evidence type="ECO:0000313" key="5">
    <source>
        <dbReference type="Proteomes" id="UP001430755"/>
    </source>
</evidence>
<dbReference type="RefSeq" id="WP_242164678.1">
    <property type="nucleotide sequence ID" value="NZ_JAJMLW010000002.1"/>
</dbReference>
<feature type="region of interest" description="Disordered" evidence="1">
    <location>
        <begin position="1627"/>
        <end position="1711"/>
    </location>
</feature>
<feature type="region of interest" description="Disordered" evidence="1">
    <location>
        <begin position="1380"/>
        <end position="1500"/>
    </location>
</feature>
<name>A0ABS9WHH7_9ACTN</name>
<dbReference type="Gene3D" id="2.60.40.740">
    <property type="match status" value="1"/>
</dbReference>
<keyword evidence="2" id="KW-0472">Membrane</keyword>
<keyword evidence="2" id="KW-0812">Transmembrane</keyword>
<feature type="compositionally biased region" description="Low complexity" evidence="1">
    <location>
        <begin position="54"/>
        <end position="63"/>
    </location>
</feature>
<evidence type="ECO:0000256" key="2">
    <source>
        <dbReference type="SAM" id="Phobius"/>
    </source>
</evidence>
<keyword evidence="5" id="KW-1185">Reference proteome</keyword>
<feature type="chain" id="PRO_5046819944" evidence="3">
    <location>
        <begin position="40"/>
        <end position="1761"/>
    </location>
</feature>
<feature type="region of interest" description="Disordered" evidence="1">
    <location>
        <begin position="54"/>
        <end position="73"/>
    </location>
</feature>
<keyword evidence="2" id="KW-1133">Transmembrane helix</keyword>
<organism evidence="4 5">
    <name type="scientific">Adlercreutzia faecimuris</name>
    <dbReference type="NCBI Taxonomy" id="2897341"/>
    <lineage>
        <taxon>Bacteria</taxon>
        <taxon>Bacillati</taxon>
        <taxon>Actinomycetota</taxon>
        <taxon>Coriobacteriia</taxon>
        <taxon>Eggerthellales</taxon>
        <taxon>Eggerthellaceae</taxon>
        <taxon>Adlercreutzia</taxon>
    </lineage>
</organism>
<feature type="compositionally biased region" description="Acidic residues" evidence="1">
    <location>
        <begin position="1232"/>
        <end position="1247"/>
    </location>
</feature>
<feature type="compositionally biased region" description="Basic and acidic residues" evidence="1">
    <location>
        <begin position="1193"/>
        <end position="1207"/>
    </location>
</feature>
<accession>A0ABS9WHH7</accession>
<evidence type="ECO:0000256" key="1">
    <source>
        <dbReference type="SAM" id="MobiDB-lite"/>
    </source>
</evidence>
<feature type="region of interest" description="Disordered" evidence="1">
    <location>
        <begin position="1185"/>
        <end position="1266"/>
    </location>
</feature>
<evidence type="ECO:0000313" key="4">
    <source>
        <dbReference type="EMBL" id="MCI2241937.1"/>
    </source>
</evidence>
<feature type="compositionally biased region" description="Gly residues" evidence="1">
    <location>
        <begin position="1688"/>
        <end position="1707"/>
    </location>
</feature>
<keyword evidence="3" id="KW-0732">Signal</keyword>
<sequence>MRKTHHERRPRRAFRCALAAVLACGLMIPAAGIAAFADAEESPTPPLAPKIEPAAEAAAAPAPRDGGFTPIPSSDFEIRGGKAATAVDAKDGDWFFDGTVLHILTSTPLAVRTTPQPVAGKEGEFTPKQTAQSIRIEPGVKADLTLAGVTIASTVAPIDIITNKWDTADKSAAVTPADILHKTMLHLTLADGSVNTLTCTTTGVGSKGSPALRCGYGSVLVIDDEVRNLDASNNIVTPVNGVVPYDVTLATGQSLQAGDPLSRMDSANPGTLKATHGGHSACIGGGPKEDSGTIIINGGIVYANGNTGNSDCNTGAGIGGGDGGSGTVITINGGVIDAQAPYHGAGIGAGWSWKNPGNLAHDDALTIPNAPQNNGYNQYGGGDPSDCYLNVGGDITINGGFVKAKAGGHGNAFGQACGGTPSSNRNHIMRVTGGTLLPTGMVDRFDIGGNYGYLIITGGSVNCNVWDQNRTVNTYPSTNVYKGDYKFQGIGGTAFNTPGITEWSQIQTLEGGALPEKDKVKLVTIDLSPDIVGADKNCKIEDWELYVNSEKRTYGAPSYLDNGKLYLWLSSEDAVKPVAVELKYRDEKGEVVELETIETLGDGGSAAKRWVKFDLDEKNFPGGLTKHYDGLPLAKWSVEKTPIEVTSKTGITRKLDKDFDDAGNPYVTFAYQLYKDDGTLGPMSEEATEMPADAGRMHFTMHSTQFAKDKDLSVTYWGHETSGDCVITEAKAVVNLSSSSWVRLNEADGSHVDVNEGDELPGTHLRLVFDIQSASSEALTCRQPTGHFQVLVDGEPVGEQIALDDEAVKKASGTQHSTVSTLEGPVDADDKTKKNRWATQVTYFLDPTLLDGELDAADGKLDHEVTVQYVPDKNYVESVENNPSNAATAPTTIIPVKPKEEVTAGGTKLDFKEDRASLKLPYSQFNTEGGAASDFFNLSFDSTSAAKVSYVSSNPAVADIERDEDGNPVFDEDGNVKVQVFSCGNAVITMTQGANAFYSGQRRILDLTITPDPTIRPQVQIRLTQRNLTALAEAQGALLSVTPFALAAADALGVEPYAARAAVDRASMPPRPGDLMEYTVTGLNLTQGSAWQAAELRDAIDQRLTFDAESVETAANYETPDSDPLLGTPAFYQGFEWDKLDWAPVDRGTGDDEYRFDDASATLSKLIGTVYGGQSTSVRFQARVGENQGLGERPGDDGKLPELKNEPEGSGGFGKDEKDLAPGEKPVPPETLDPDVDIVVVGDDDPDPSTPNVPSSPKPTPVLPKDPAAADIVTTVTVEQTGHREEHDDDRILVGDTLTVTVTSTNKGPDSKLVDAVVRATLPVGMEPKDGTIRLTAGGRTYDVPMSAYDPKTGVIAVNAGDLYFGESAVLTFDVEVVSTSETRLPEDPDGPGKPGDPDDPSDPSDPSDPGKPDPTRPEGPAIEGGALGGTPTDEWGREHPTDPDAEPADPADKPKPGTPFEPGGPWEDLEDDYVATLPATDPGMPPVLPADPKLEDDEEGPADVRLAKVARNLDRDDGTTRVGDVVRYTVTLSNARPHTMWYGAVIRDVVPVGVEPLSESIRVTGPDGAEHAVLDDAYDPGTRVLAVAVGDLVGGRSATLVFDALVTEEALGADVGNVAAAFGTRPSEAEPGEVAGGAPRPVPGTPFAPEGGWDEFLEGRPGVDNAQAPAYAPGTDGEGGVRPAEQPGGGDGAAGPGAGAGDGGKGSRTPIRLAQTGDELVAPSVALVLAAAAAGVMLMAAAAQRRSRREALARRHAGRW</sequence>
<feature type="transmembrane region" description="Helical" evidence="2">
    <location>
        <begin position="1721"/>
        <end position="1743"/>
    </location>
</feature>
<dbReference type="EMBL" id="JAJMLW010000002">
    <property type="protein sequence ID" value="MCI2241937.1"/>
    <property type="molecule type" value="Genomic_DNA"/>
</dbReference>
<reference evidence="4" key="1">
    <citation type="submission" date="2021-11" db="EMBL/GenBank/DDBJ databases">
        <title>A Novel Adlercreutzia Species, isolated from a Allomyrina dichotoma larva feces.</title>
        <authorList>
            <person name="Suh M.K."/>
        </authorList>
    </citation>
    <scope>NUCLEOTIDE SEQUENCE</scope>
    <source>
        <strain evidence="4">JBNU-10</strain>
    </source>
</reference>